<protein>
    <recommendedName>
        <fullName evidence="2">DUF3034 family protein</fullName>
    </recommendedName>
</protein>
<proteinExistence type="predicted"/>
<dbReference type="AlphaFoldDB" id="A0A3B0VSR9"/>
<sequence length="278" mass="29314">MKLKLKWLKVLTVALAMGSLVATGSQAAVTQLEGQAGGGIVPWALLSGGTPTASMTWVDTGDYTLSSLAVQGTLFKRVELSYARLTFDTGHVGLGQVNVDAFGAKIKVCDMAAGFQPAVALGVLYKKTDLDDGVLNALGADDSGTDFYVAAAKVFPVAGKNVLLNVTIRATKANQIGILGFGGTDDDNYSVQAEGSLGVFLNKQTVLGVEYRMKPDNIKGVEEDDWADIFIAYFPNKNMSIVAAYADLGDIVKATDLGQTGDAGKDQRGLYLQIQANF</sequence>
<reference evidence="1" key="1">
    <citation type="submission" date="2018-06" db="EMBL/GenBank/DDBJ databases">
        <authorList>
            <person name="Zhirakovskaya E."/>
        </authorList>
    </citation>
    <scope>NUCLEOTIDE SEQUENCE</scope>
</reference>
<organism evidence="1">
    <name type="scientific">hydrothermal vent metagenome</name>
    <dbReference type="NCBI Taxonomy" id="652676"/>
    <lineage>
        <taxon>unclassified sequences</taxon>
        <taxon>metagenomes</taxon>
        <taxon>ecological metagenomes</taxon>
    </lineage>
</organism>
<gene>
    <name evidence="1" type="ORF">MNBD_DELTA04-1279</name>
</gene>
<evidence type="ECO:0008006" key="2">
    <source>
        <dbReference type="Google" id="ProtNLM"/>
    </source>
</evidence>
<dbReference type="Pfam" id="PF11231">
    <property type="entry name" value="DUF3034"/>
    <property type="match status" value="1"/>
</dbReference>
<name>A0A3B0VSR9_9ZZZZ</name>
<evidence type="ECO:0000313" key="1">
    <source>
        <dbReference type="EMBL" id="VAW34474.1"/>
    </source>
</evidence>
<dbReference type="InterPro" id="IPR021393">
    <property type="entry name" value="DUF3034"/>
</dbReference>
<dbReference type="EMBL" id="UOEY01000006">
    <property type="protein sequence ID" value="VAW34474.1"/>
    <property type="molecule type" value="Genomic_DNA"/>
</dbReference>
<accession>A0A3B0VSR9</accession>